<evidence type="ECO:0000256" key="4">
    <source>
        <dbReference type="ARBA" id="ARBA00022679"/>
    </source>
</evidence>
<dbReference type="InterPro" id="IPR002545">
    <property type="entry name" value="CheW-lke_dom"/>
</dbReference>
<organism evidence="9 10">
    <name type="scientific">Hypnocyclicus thermotrophus</name>
    <dbReference type="NCBI Taxonomy" id="1627895"/>
    <lineage>
        <taxon>Bacteria</taxon>
        <taxon>Fusobacteriati</taxon>
        <taxon>Fusobacteriota</taxon>
        <taxon>Fusobacteriia</taxon>
        <taxon>Fusobacteriales</taxon>
        <taxon>Fusobacteriaceae</taxon>
        <taxon>Hypnocyclicus</taxon>
    </lineage>
</organism>
<reference evidence="9 10" key="1">
    <citation type="submission" date="2019-03" db="EMBL/GenBank/DDBJ databases">
        <title>Genomic Encyclopedia of Type Strains, Phase IV (KMG-IV): sequencing the most valuable type-strain genomes for metagenomic binning, comparative biology and taxonomic classification.</title>
        <authorList>
            <person name="Goeker M."/>
        </authorList>
    </citation>
    <scope>NUCLEOTIDE SEQUENCE [LARGE SCALE GENOMIC DNA]</scope>
    <source>
        <strain evidence="9 10">DSM 100055</strain>
    </source>
</reference>
<dbReference type="Proteomes" id="UP000294678">
    <property type="component" value="Unassembled WGS sequence"/>
</dbReference>
<dbReference type="InterPro" id="IPR051315">
    <property type="entry name" value="Bact_Chemotaxis_CheA"/>
</dbReference>
<accession>A0AA46E0Y5</accession>
<proteinExistence type="predicted"/>
<dbReference type="PANTHER" id="PTHR43395:SF1">
    <property type="entry name" value="CHEMOTAXIS PROTEIN CHEA"/>
    <property type="match status" value="1"/>
</dbReference>
<evidence type="ECO:0000259" key="8">
    <source>
        <dbReference type="PROSITE" id="PS50894"/>
    </source>
</evidence>
<dbReference type="PANTHER" id="PTHR43395">
    <property type="entry name" value="SENSOR HISTIDINE KINASE CHEA"/>
    <property type="match status" value="1"/>
</dbReference>
<dbReference type="InterPro" id="IPR036890">
    <property type="entry name" value="HATPase_C_sf"/>
</dbReference>
<dbReference type="Pfam" id="PF01584">
    <property type="entry name" value="CheW"/>
    <property type="match status" value="1"/>
</dbReference>
<evidence type="ECO:0000256" key="1">
    <source>
        <dbReference type="ARBA" id="ARBA00000085"/>
    </source>
</evidence>
<dbReference type="PROSITE" id="PS50109">
    <property type="entry name" value="HIS_KIN"/>
    <property type="match status" value="1"/>
</dbReference>
<dbReference type="SUPFAM" id="SSF47226">
    <property type="entry name" value="Histidine-containing phosphotransfer domain, HPT domain"/>
    <property type="match status" value="1"/>
</dbReference>
<evidence type="ECO:0000259" key="7">
    <source>
        <dbReference type="PROSITE" id="PS50109"/>
    </source>
</evidence>
<dbReference type="SMART" id="SM00387">
    <property type="entry name" value="HATPase_c"/>
    <property type="match status" value="1"/>
</dbReference>
<dbReference type="GO" id="GO:0004673">
    <property type="term" value="F:protein histidine kinase activity"/>
    <property type="evidence" value="ECO:0007669"/>
    <property type="project" value="UniProtKB-EC"/>
</dbReference>
<feature type="domain" description="HPt" evidence="8">
    <location>
        <begin position="120"/>
        <end position="228"/>
    </location>
</feature>
<dbReference type="EC" id="2.7.13.3" evidence="2"/>
<keyword evidence="4" id="KW-0808">Transferase</keyword>
<dbReference type="FunFam" id="3.30.565.10:FF:000016">
    <property type="entry name" value="Chemotaxis protein CheA, putative"/>
    <property type="match status" value="1"/>
</dbReference>
<dbReference type="SUPFAM" id="SSF55874">
    <property type="entry name" value="ATPase domain of HSP90 chaperone/DNA topoisomerase II/histidine kinase"/>
    <property type="match status" value="1"/>
</dbReference>
<dbReference type="InterPro" id="IPR036061">
    <property type="entry name" value="CheW-like_dom_sf"/>
</dbReference>
<dbReference type="InterPro" id="IPR004358">
    <property type="entry name" value="Sig_transdc_His_kin-like_C"/>
</dbReference>
<dbReference type="AlphaFoldDB" id="A0AA46E0Y5"/>
<dbReference type="PRINTS" id="PR00344">
    <property type="entry name" value="BCTRLSENSOR"/>
</dbReference>
<comment type="caution">
    <text evidence="9">The sequence shown here is derived from an EMBL/GenBank/DDBJ whole genome shotgun (WGS) entry which is preliminary data.</text>
</comment>
<evidence type="ECO:0000256" key="6">
    <source>
        <dbReference type="PROSITE-ProRule" id="PRU00110"/>
    </source>
</evidence>
<keyword evidence="10" id="KW-1185">Reference proteome</keyword>
<dbReference type="Gene3D" id="2.30.30.40">
    <property type="entry name" value="SH3 Domains"/>
    <property type="match status" value="1"/>
</dbReference>
<dbReference type="GO" id="GO:0006935">
    <property type="term" value="P:chemotaxis"/>
    <property type="evidence" value="ECO:0007669"/>
    <property type="project" value="InterPro"/>
</dbReference>
<dbReference type="SMART" id="SM00260">
    <property type="entry name" value="CheW"/>
    <property type="match status" value="1"/>
</dbReference>
<protein>
    <recommendedName>
        <fullName evidence="2">histidine kinase</fullName>
        <ecNumber evidence="2">2.7.13.3</ecNumber>
    </recommendedName>
</protein>
<comment type="catalytic activity">
    <reaction evidence="1">
        <text>ATP + protein L-histidine = ADP + protein N-phospho-L-histidine.</text>
        <dbReference type="EC" id="2.7.13.3"/>
    </reaction>
</comment>
<gene>
    <name evidence="9" type="ORF">EV215_0322</name>
</gene>
<evidence type="ECO:0000256" key="3">
    <source>
        <dbReference type="ARBA" id="ARBA00022553"/>
    </source>
</evidence>
<dbReference type="Pfam" id="PF02518">
    <property type="entry name" value="HATPase_c"/>
    <property type="match status" value="1"/>
</dbReference>
<dbReference type="RefSeq" id="WP_134112211.1">
    <property type="nucleotide sequence ID" value="NZ_SOBG01000001.1"/>
</dbReference>
<dbReference type="InterPro" id="IPR036641">
    <property type="entry name" value="HPT_dom_sf"/>
</dbReference>
<keyword evidence="3 6" id="KW-0597">Phosphoprotein</keyword>
<dbReference type="InterPro" id="IPR008207">
    <property type="entry name" value="Sig_transdc_His_kin_Hpt_dom"/>
</dbReference>
<evidence type="ECO:0000313" key="9">
    <source>
        <dbReference type="EMBL" id="TDT72512.1"/>
    </source>
</evidence>
<feature type="domain" description="Histidine kinase" evidence="7">
    <location>
        <begin position="343"/>
        <end position="582"/>
    </location>
</feature>
<dbReference type="InterPro" id="IPR005467">
    <property type="entry name" value="His_kinase_dom"/>
</dbReference>
<dbReference type="EMBL" id="SOBG01000001">
    <property type="protein sequence ID" value="TDT72512.1"/>
    <property type="molecule type" value="Genomic_DNA"/>
</dbReference>
<name>A0AA46E0Y5_9FUSO</name>
<sequence length="708" mass="84195">MEVVDYIKQLKREIIKNEFNQGMIEFYRKKLRTYNYLFELLNYFEILNKTYQKNKDEIIKILINDIKDEILLDCNFILDNKKENTQNKQTIEKEFNKIKLLNKKENKEILLFKNINYIFNNKLEEKTFNDYLLEANEIITKIEENCINYENSLDNEVLKILKRELHTLKGNTRLLESFELDKSIKNILKLIEEKTHYFEDIIINDSLINNINIFFSYIDFIKEILEKFENKKNIIDLNGFKELFNYNKKEENENDVILNNFIIQFKEYIQINILNKKDFNLAKLKRSSKGFYNYVKKKNIKKHIKFIEEIYSNVENKNFDKIYNLINSTQKTNKKIDISNKIYLNKETINNLEIILNNMFLLNSEYEYLLKKYSINNNEFINFKKKFNKNMDSFNNLLNNIKMEKIGTLFKILKRSIRDIANELNKKVEVEIMGEESILDKDIYNKLQEPLVHIVRNAVYHGIESISERIEKDKNEKGKINLKAFNERGNIVVEISDDGRGINKEKIKNKANKLNIKYDENNIYNLIFLPNFSTNDEVDNISGRGIGMDIVKNVINSLNGNIKIESKKNEGTKFILKIPINLSIVNGILIKINNIKYILPINKIDKIIKNNFEIRSYKNEYFLKQNNEIYPIYSFNSNSNYNNKIYILLKNNEKYIAFMIDEVIEKNKYLNKKLPDILKNEKYLFGVSILGNGEILGILNIEYILNGG</sequence>
<dbReference type="Gene3D" id="3.30.565.10">
    <property type="entry name" value="Histidine kinase-like ATPase, C-terminal domain"/>
    <property type="match status" value="1"/>
</dbReference>
<dbReference type="Gene3D" id="1.20.120.160">
    <property type="entry name" value="HPT domain"/>
    <property type="match status" value="1"/>
</dbReference>
<evidence type="ECO:0000256" key="5">
    <source>
        <dbReference type="ARBA" id="ARBA00022777"/>
    </source>
</evidence>
<dbReference type="InterPro" id="IPR003594">
    <property type="entry name" value="HATPase_dom"/>
</dbReference>
<evidence type="ECO:0000313" key="10">
    <source>
        <dbReference type="Proteomes" id="UP000294678"/>
    </source>
</evidence>
<dbReference type="PROSITE" id="PS50894">
    <property type="entry name" value="HPT"/>
    <property type="match status" value="1"/>
</dbReference>
<keyword evidence="5" id="KW-0418">Kinase</keyword>
<feature type="modified residue" description="Phosphohistidine" evidence="6">
    <location>
        <position position="166"/>
    </location>
</feature>
<dbReference type="GO" id="GO:0000160">
    <property type="term" value="P:phosphorelay signal transduction system"/>
    <property type="evidence" value="ECO:0007669"/>
    <property type="project" value="InterPro"/>
</dbReference>
<dbReference type="SUPFAM" id="SSF50341">
    <property type="entry name" value="CheW-like"/>
    <property type="match status" value="1"/>
</dbReference>
<evidence type="ECO:0000256" key="2">
    <source>
        <dbReference type="ARBA" id="ARBA00012438"/>
    </source>
</evidence>